<dbReference type="PANTHER" id="PTHR43290:SF2">
    <property type="entry name" value="MEVALONATE KINASE"/>
    <property type="match status" value="1"/>
</dbReference>
<dbReference type="InterPro" id="IPR013750">
    <property type="entry name" value="GHMP_kinase_C_dom"/>
</dbReference>
<keyword evidence="7" id="KW-0547">Nucleotide-binding</keyword>
<keyword evidence="16" id="KW-1185">Reference proteome</keyword>
<dbReference type="GO" id="GO:0005524">
    <property type="term" value="F:ATP binding"/>
    <property type="evidence" value="ECO:0007669"/>
    <property type="project" value="UniProtKB-KW"/>
</dbReference>
<name>A0A8J3EZQ3_9BIFI</name>
<dbReference type="NCBIfam" id="TIGR00549">
    <property type="entry name" value="mevalon_kin"/>
    <property type="match status" value="1"/>
</dbReference>
<dbReference type="GO" id="GO:0005829">
    <property type="term" value="C:cytosol"/>
    <property type="evidence" value="ECO:0007669"/>
    <property type="project" value="TreeGrafter"/>
</dbReference>
<dbReference type="InterPro" id="IPR020568">
    <property type="entry name" value="Ribosomal_Su5_D2-typ_SF"/>
</dbReference>
<evidence type="ECO:0000256" key="4">
    <source>
        <dbReference type="ARBA" id="ARBA00022490"/>
    </source>
</evidence>
<dbReference type="Pfam" id="PF08544">
    <property type="entry name" value="GHMP_kinases_C"/>
    <property type="match status" value="1"/>
</dbReference>
<evidence type="ECO:0000256" key="7">
    <source>
        <dbReference type="ARBA" id="ARBA00022741"/>
    </source>
</evidence>
<evidence type="ECO:0000259" key="14">
    <source>
        <dbReference type="Pfam" id="PF08544"/>
    </source>
</evidence>
<dbReference type="PROSITE" id="PS00627">
    <property type="entry name" value="GHMP_KINASES_ATP"/>
    <property type="match status" value="1"/>
</dbReference>
<keyword evidence="9" id="KW-0067">ATP-binding</keyword>
<evidence type="ECO:0000256" key="12">
    <source>
        <dbReference type="ARBA" id="ARBA00029438"/>
    </source>
</evidence>
<comment type="subcellular location">
    <subcellularLocation>
        <location evidence="1">Cytoplasm</location>
    </subcellularLocation>
</comment>
<evidence type="ECO:0000256" key="3">
    <source>
        <dbReference type="ARBA" id="ARBA00012103"/>
    </source>
</evidence>
<dbReference type="Pfam" id="PF00288">
    <property type="entry name" value="GHMP_kinases_N"/>
    <property type="match status" value="1"/>
</dbReference>
<evidence type="ECO:0000256" key="5">
    <source>
        <dbReference type="ARBA" id="ARBA00022516"/>
    </source>
</evidence>
<organism evidence="15 16">
    <name type="scientific">Galliscardovia ingluviei</name>
    <dbReference type="NCBI Taxonomy" id="1769422"/>
    <lineage>
        <taxon>Bacteria</taxon>
        <taxon>Bacillati</taxon>
        <taxon>Actinomycetota</taxon>
        <taxon>Actinomycetes</taxon>
        <taxon>Bifidobacteriales</taxon>
        <taxon>Bifidobacteriaceae</taxon>
        <taxon>Galliscardovia</taxon>
    </lineage>
</organism>
<comment type="caution">
    <text evidence="15">The sequence shown here is derived from an EMBL/GenBank/DDBJ whole genome shotgun (WGS) entry which is preliminary data.</text>
</comment>
<dbReference type="SUPFAM" id="SSF54211">
    <property type="entry name" value="Ribosomal protein S5 domain 2-like"/>
    <property type="match status" value="1"/>
</dbReference>
<evidence type="ECO:0000313" key="15">
    <source>
        <dbReference type="EMBL" id="GGI15532.1"/>
    </source>
</evidence>
<dbReference type="Gene3D" id="3.30.230.10">
    <property type="match status" value="1"/>
</dbReference>
<evidence type="ECO:0000259" key="13">
    <source>
        <dbReference type="Pfam" id="PF00288"/>
    </source>
</evidence>
<dbReference type="EMBL" id="BMDH01000007">
    <property type="protein sequence ID" value="GGI15532.1"/>
    <property type="molecule type" value="Genomic_DNA"/>
</dbReference>
<dbReference type="Gene3D" id="3.30.70.890">
    <property type="entry name" value="GHMP kinase, C-terminal domain"/>
    <property type="match status" value="1"/>
</dbReference>
<evidence type="ECO:0000256" key="11">
    <source>
        <dbReference type="ARBA" id="ARBA00023098"/>
    </source>
</evidence>
<feature type="domain" description="GHMP kinase C-terminal" evidence="14">
    <location>
        <begin position="220"/>
        <end position="292"/>
    </location>
</feature>
<evidence type="ECO:0000256" key="8">
    <source>
        <dbReference type="ARBA" id="ARBA00022777"/>
    </source>
</evidence>
<keyword evidence="6" id="KW-0808">Transferase</keyword>
<dbReference type="PANTHER" id="PTHR43290">
    <property type="entry name" value="MEVALONATE KINASE"/>
    <property type="match status" value="1"/>
</dbReference>
<dbReference type="InterPro" id="IPR006205">
    <property type="entry name" value="Mev_gal_kin"/>
</dbReference>
<dbReference type="RefSeq" id="WP_188355798.1">
    <property type="nucleotide sequence ID" value="NZ_BMDH01000007.1"/>
</dbReference>
<reference evidence="15" key="1">
    <citation type="journal article" date="2014" name="Int. J. Syst. Evol. Microbiol.">
        <title>Complete genome sequence of Corynebacterium casei LMG S-19264T (=DSM 44701T), isolated from a smear-ripened cheese.</title>
        <authorList>
            <consortium name="US DOE Joint Genome Institute (JGI-PGF)"/>
            <person name="Walter F."/>
            <person name="Albersmeier A."/>
            <person name="Kalinowski J."/>
            <person name="Ruckert C."/>
        </authorList>
    </citation>
    <scope>NUCLEOTIDE SEQUENCE</scope>
    <source>
        <strain evidence="15">CCM 8606</strain>
    </source>
</reference>
<evidence type="ECO:0000256" key="2">
    <source>
        <dbReference type="ARBA" id="ARBA00006495"/>
    </source>
</evidence>
<reference evidence="15" key="2">
    <citation type="submission" date="2020-09" db="EMBL/GenBank/DDBJ databases">
        <authorList>
            <person name="Sun Q."/>
            <person name="Sedlacek I."/>
        </authorList>
    </citation>
    <scope>NUCLEOTIDE SEQUENCE</scope>
    <source>
        <strain evidence="15">CCM 8606</strain>
    </source>
</reference>
<keyword evidence="8 15" id="KW-0418">Kinase</keyword>
<dbReference type="AlphaFoldDB" id="A0A8J3EZQ3"/>
<dbReference type="UniPathway" id="UPA00057">
    <property type="reaction ID" value="UER00098"/>
</dbReference>
<dbReference type="Proteomes" id="UP000619536">
    <property type="component" value="Unassembled WGS sequence"/>
</dbReference>
<sequence length="303" mass="32450">MLSDYTAHAKVILIGEHAVVYGADALCIPMLNLTLHAHVAYDEQGPILETEGYCGPFEQAPEIYNGIMYLFQELVVKRQQDTHCRLTLDSRIPMARGLGSSAASALATIKAFDQYFQLGLSEDGVTVLGNHAEDIVHGKASGLDFATVRSEKLVSFNRATGFNHIDGKLGAYLVIADTGAEGSTKEAVAMVRQQRDASEQNRERLDYLGVLSDQAAQAWVQQDVLKLGDICNQAQEILASFGVSTPMIDLLVDTAREAGALGAKLSGSGLGGVVIALTQTREQAQQVAQALSGKASGVWVEEL</sequence>
<dbReference type="GO" id="GO:0004496">
    <property type="term" value="F:mevalonate kinase activity"/>
    <property type="evidence" value="ECO:0007669"/>
    <property type="project" value="UniProtKB-EC"/>
</dbReference>
<evidence type="ECO:0000256" key="9">
    <source>
        <dbReference type="ARBA" id="ARBA00022840"/>
    </source>
</evidence>
<dbReference type="InterPro" id="IPR014721">
    <property type="entry name" value="Ribsml_uS5_D2-typ_fold_subgr"/>
</dbReference>
<dbReference type="InterPro" id="IPR006203">
    <property type="entry name" value="GHMP_knse_ATP-bd_CS"/>
</dbReference>
<keyword evidence="5" id="KW-0444">Lipid biosynthesis</keyword>
<keyword evidence="4" id="KW-0963">Cytoplasm</keyword>
<protein>
    <recommendedName>
        <fullName evidence="3">mevalonate kinase</fullName>
        <ecNumber evidence="3">2.7.1.36</ecNumber>
    </recommendedName>
</protein>
<dbReference type="PRINTS" id="PR00959">
    <property type="entry name" value="MEVGALKINASE"/>
</dbReference>
<comment type="pathway">
    <text evidence="12">Isoprenoid biosynthesis; isopentenyl diphosphate biosynthesis via mevalonate pathway; isopentenyl diphosphate from (R)-mevalonate: step 1/3.</text>
</comment>
<evidence type="ECO:0000313" key="16">
    <source>
        <dbReference type="Proteomes" id="UP000619536"/>
    </source>
</evidence>
<accession>A0A8J3EZQ3</accession>
<dbReference type="InterPro" id="IPR006204">
    <property type="entry name" value="GHMP_kinase_N_dom"/>
</dbReference>
<feature type="domain" description="GHMP kinase N-terminal" evidence="13">
    <location>
        <begin position="79"/>
        <end position="145"/>
    </location>
</feature>
<keyword evidence="10" id="KW-0460">Magnesium</keyword>
<dbReference type="SUPFAM" id="SSF55060">
    <property type="entry name" value="GHMP Kinase, C-terminal domain"/>
    <property type="match status" value="1"/>
</dbReference>
<comment type="similarity">
    <text evidence="2">Belongs to the GHMP kinase family. Mevalonate kinase subfamily.</text>
</comment>
<evidence type="ECO:0000256" key="1">
    <source>
        <dbReference type="ARBA" id="ARBA00004496"/>
    </source>
</evidence>
<dbReference type="GO" id="GO:0019287">
    <property type="term" value="P:isopentenyl diphosphate biosynthetic process, mevalonate pathway"/>
    <property type="evidence" value="ECO:0007669"/>
    <property type="project" value="UniProtKB-UniPathway"/>
</dbReference>
<evidence type="ECO:0000256" key="10">
    <source>
        <dbReference type="ARBA" id="ARBA00022842"/>
    </source>
</evidence>
<dbReference type="InterPro" id="IPR036554">
    <property type="entry name" value="GHMP_kinase_C_sf"/>
</dbReference>
<proteinExistence type="inferred from homology"/>
<gene>
    <name evidence="15" type="primary">mvaK</name>
    <name evidence="15" type="ORF">GCM10007377_16360</name>
</gene>
<dbReference type="EC" id="2.7.1.36" evidence="3"/>
<keyword evidence="11" id="KW-0443">Lipid metabolism</keyword>
<evidence type="ECO:0000256" key="6">
    <source>
        <dbReference type="ARBA" id="ARBA00022679"/>
    </source>
</evidence>